<evidence type="ECO:0000256" key="1">
    <source>
        <dbReference type="ARBA" id="ARBA00022801"/>
    </source>
</evidence>
<dbReference type="InterPro" id="IPR001087">
    <property type="entry name" value="GDSL"/>
</dbReference>
<dbReference type="InterPro" id="IPR036514">
    <property type="entry name" value="SGNH_hydro_sf"/>
</dbReference>
<dbReference type="GO" id="GO:0016788">
    <property type="term" value="F:hydrolase activity, acting on ester bonds"/>
    <property type="evidence" value="ECO:0007669"/>
    <property type="project" value="InterPro"/>
</dbReference>
<gene>
    <name evidence="2" type="ORF">AYI69_g1465</name>
</gene>
<dbReference type="OrthoDB" id="1600564at2759"/>
<dbReference type="Pfam" id="PF00657">
    <property type="entry name" value="Lipase_GDSL"/>
    <property type="match status" value="1"/>
</dbReference>
<organism evidence="2 3">
    <name type="scientific">Smittium culicis</name>
    <dbReference type="NCBI Taxonomy" id="133412"/>
    <lineage>
        <taxon>Eukaryota</taxon>
        <taxon>Fungi</taxon>
        <taxon>Fungi incertae sedis</taxon>
        <taxon>Zoopagomycota</taxon>
        <taxon>Kickxellomycotina</taxon>
        <taxon>Harpellomycetes</taxon>
        <taxon>Harpellales</taxon>
        <taxon>Legeriomycetaceae</taxon>
        <taxon>Smittium</taxon>
    </lineage>
</organism>
<comment type="caution">
    <text evidence="2">The sequence shown here is derived from an EMBL/GenBank/DDBJ whole genome shotgun (WGS) entry which is preliminary data.</text>
</comment>
<keyword evidence="1" id="KW-0378">Hydrolase</keyword>
<dbReference type="CDD" id="cd01846">
    <property type="entry name" value="fatty_acyltransferase_like"/>
    <property type="match status" value="1"/>
</dbReference>
<dbReference type="EMBL" id="LSSM01000399">
    <property type="protein sequence ID" value="OMJ29044.1"/>
    <property type="molecule type" value="Genomic_DNA"/>
</dbReference>
<dbReference type="AlphaFoldDB" id="A0A1R1YQ75"/>
<reference evidence="3" key="1">
    <citation type="submission" date="2017-01" db="EMBL/GenBank/DDBJ databases">
        <authorList>
            <person name="Wang Y."/>
            <person name="White M."/>
            <person name="Kvist S."/>
            <person name="Moncalvo J.-M."/>
        </authorList>
    </citation>
    <scope>NUCLEOTIDE SEQUENCE [LARGE SCALE GENOMIC DNA]</scope>
    <source>
        <strain evidence="3">ID-206-W2</strain>
    </source>
</reference>
<dbReference type="PANTHER" id="PTHR45648:SF22">
    <property type="entry name" value="GDSL LIPASE_ACYLHYDROLASE FAMILY PROTEIN (AFU_ORTHOLOGUE AFUA_4G14700)"/>
    <property type="match status" value="1"/>
</dbReference>
<protein>
    <submittedName>
        <fullName evidence="2">Thermolabile hemolysin</fullName>
    </submittedName>
</protein>
<dbReference type="Proteomes" id="UP000187429">
    <property type="component" value="Unassembled WGS sequence"/>
</dbReference>
<dbReference type="InterPro" id="IPR051058">
    <property type="entry name" value="GDSL_Est/Lipase"/>
</dbReference>
<proteinExistence type="predicted"/>
<name>A0A1R1YQ75_9FUNG</name>
<dbReference type="SUPFAM" id="SSF52266">
    <property type="entry name" value="SGNH hydrolase"/>
    <property type="match status" value="1"/>
</dbReference>
<dbReference type="PANTHER" id="PTHR45648">
    <property type="entry name" value="GDSL LIPASE/ACYLHYDROLASE FAMILY PROTEIN (AFU_ORTHOLOGUE AFUA_4G14700)"/>
    <property type="match status" value="1"/>
</dbReference>
<evidence type="ECO:0000313" key="2">
    <source>
        <dbReference type="EMBL" id="OMJ29044.1"/>
    </source>
</evidence>
<sequence length="311" mass="34763">MSLKSIERIVVFGDSNVDGGNVYMLSGRTFPSPPYFEGKFTNGPTWVESLAKVLGVSIDNYAYGGATIDNGLVAGTIDLSGNSGTGGSGRKKRIPGVKQQILKYLKLYPQSSQRVRPERTLFIIQAGMNDISSMIIPRYYSKRAEETSPEIFATRLSECIMIMHEHAHAKNIVVLNQFPHELYPYVIQMSSTEIFQRSRAYSIDFNNYLRKLMRRIAVEYPNLNVIQHDSYQLIKKVISEPSKYGLDDDSIIPAVDWPVKTGNAGVVVGKGSMSKLWFDDSHFGARMHNILAADILQTISLHIMSNPTNFG</sequence>
<dbReference type="Gene3D" id="3.40.50.1110">
    <property type="entry name" value="SGNH hydrolase"/>
    <property type="match status" value="1"/>
</dbReference>
<evidence type="ECO:0000313" key="3">
    <source>
        <dbReference type="Proteomes" id="UP000187429"/>
    </source>
</evidence>
<accession>A0A1R1YQ75</accession>
<keyword evidence="3" id="KW-1185">Reference proteome</keyword>